<dbReference type="RefSeq" id="WP_277192091.1">
    <property type="nucleotide sequence ID" value="NZ_JAROAV010000028.1"/>
</dbReference>
<evidence type="ECO:0000313" key="2">
    <source>
        <dbReference type="Proteomes" id="UP001528912"/>
    </source>
</evidence>
<organism evidence="1 2">
    <name type="scientific">Luteipulveratus flavus</name>
    <dbReference type="NCBI Taxonomy" id="3031728"/>
    <lineage>
        <taxon>Bacteria</taxon>
        <taxon>Bacillati</taxon>
        <taxon>Actinomycetota</taxon>
        <taxon>Actinomycetes</taxon>
        <taxon>Micrococcales</taxon>
        <taxon>Dermacoccaceae</taxon>
        <taxon>Luteipulveratus</taxon>
    </lineage>
</organism>
<sequence length="300" mass="33391">MQTPSRSAGDAGRPPFHEALRAAIADRGLALSRVRDHLATRGQHVGVSTLSYWQNGERQPTTRSLPVVQALEQVLALPPATLTDLVTEEASREARRSRLAGLSDLGNTIDGLIAQMGSPSVGQSACLSVTEGIAIGRERSIETKHVHQVIRAVEDVDQAVVTYQGEPGCDVDQISFFAISGCRVGRLGRHAGTGIVVAELWFDRLVRRQETHVFQYVIKDDNRITSYEQYRMHLYPSGIHVVELQFHPDAVPVRVEEFRRRRLEDPDTRQHPVPIYHGGRAHLVTEPTTPCVSGLRWEYD</sequence>
<accession>A0ABT6C6X3</accession>
<name>A0ABT6C6X3_9MICO</name>
<evidence type="ECO:0000313" key="1">
    <source>
        <dbReference type="EMBL" id="MDF8264674.1"/>
    </source>
</evidence>
<dbReference type="Proteomes" id="UP001528912">
    <property type="component" value="Unassembled WGS sequence"/>
</dbReference>
<gene>
    <name evidence="1" type="ORF">P4R38_10500</name>
</gene>
<proteinExistence type="predicted"/>
<protein>
    <recommendedName>
        <fullName evidence="3">HTH cro/C1-type domain-containing protein</fullName>
    </recommendedName>
</protein>
<evidence type="ECO:0008006" key="3">
    <source>
        <dbReference type="Google" id="ProtNLM"/>
    </source>
</evidence>
<dbReference type="InterPro" id="IPR010982">
    <property type="entry name" value="Lambda_DNA-bd_dom_sf"/>
</dbReference>
<reference evidence="1 2" key="1">
    <citation type="submission" date="2023-03" db="EMBL/GenBank/DDBJ databases">
        <title>YIM 133296 draft genome.</title>
        <authorList>
            <person name="Xiong L."/>
        </authorList>
    </citation>
    <scope>NUCLEOTIDE SEQUENCE [LARGE SCALE GENOMIC DNA]</scope>
    <source>
        <strain evidence="1 2">YIM 133296</strain>
    </source>
</reference>
<comment type="caution">
    <text evidence="1">The sequence shown here is derived from an EMBL/GenBank/DDBJ whole genome shotgun (WGS) entry which is preliminary data.</text>
</comment>
<keyword evidence="2" id="KW-1185">Reference proteome</keyword>
<dbReference type="EMBL" id="JAROAV010000028">
    <property type="protein sequence ID" value="MDF8264674.1"/>
    <property type="molecule type" value="Genomic_DNA"/>
</dbReference>
<dbReference type="Gene3D" id="1.10.260.40">
    <property type="entry name" value="lambda repressor-like DNA-binding domains"/>
    <property type="match status" value="1"/>
</dbReference>